<dbReference type="InterPro" id="IPR050559">
    <property type="entry name" value="P-Pant_transferase_sf"/>
</dbReference>
<evidence type="ECO:0000256" key="1">
    <source>
        <dbReference type="ARBA" id="ARBA00010990"/>
    </source>
</evidence>
<dbReference type="Pfam" id="PF01648">
    <property type="entry name" value="ACPS"/>
    <property type="match status" value="1"/>
</dbReference>
<dbReference type="RefSeq" id="WP_175518498.1">
    <property type="nucleotide sequence ID" value="NZ_FONX01000009.1"/>
</dbReference>
<proteinExistence type="inferred from homology"/>
<dbReference type="GO" id="GO:0000287">
    <property type="term" value="F:magnesium ion binding"/>
    <property type="evidence" value="ECO:0007669"/>
    <property type="project" value="InterPro"/>
</dbReference>
<evidence type="ECO:0000313" key="6">
    <source>
        <dbReference type="Proteomes" id="UP000199119"/>
    </source>
</evidence>
<reference evidence="6" key="1">
    <citation type="submission" date="2016-10" db="EMBL/GenBank/DDBJ databases">
        <authorList>
            <person name="Varghese N."/>
            <person name="Submissions S."/>
        </authorList>
    </citation>
    <scope>NUCLEOTIDE SEQUENCE [LARGE SCALE GENOMIC DNA]</scope>
    <source>
        <strain evidence="6">DSM 27981</strain>
    </source>
</reference>
<name>A0A1I2F0S0_9BURK</name>
<feature type="domain" description="4'-phosphopantetheinyl transferase N-terminal" evidence="4">
    <location>
        <begin position="41"/>
        <end position="117"/>
    </location>
</feature>
<accession>A0A1I2F0S0</accession>
<dbReference type="InterPro" id="IPR008278">
    <property type="entry name" value="4-PPantetheinyl_Trfase_dom"/>
</dbReference>
<dbReference type="AlphaFoldDB" id="A0A1I2F0S0"/>
<sequence length="261" mass="26753">MPEPGRACIAALPASGAMPEGVVLWLLALDIERPAPAQDWSVLSPAEAAHARRFHQAADVVRSVCTRAALRRLLGARIGLAARDVPLEAGRWGRPRLAGMPQLDFNVSHAGQHALIALAEGGLSVGVDIECHAAAAPAVCGGPEAGSAERGTAQDALEALVMSQREKAAPHQHGLDFLTRWTVKEAVLKCLGLGVAQHLGAISVSAPPLGDGLDCGARALIVQLDAPLHALPMQACALPVPAGYAAALAWTAAAAGLAGLR</sequence>
<dbReference type="GO" id="GO:0019878">
    <property type="term" value="P:lysine biosynthetic process via aminoadipic acid"/>
    <property type="evidence" value="ECO:0007669"/>
    <property type="project" value="TreeGrafter"/>
</dbReference>
<dbReference type="EMBL" id="FONX01000009">
    <property type="protein sequence ID" value="SFE98447.1"/>
    <property type="molecule type" value="Genomic_DNA"/>
</dbReference>
<comment type="similarity">
    <text evidence="1">Belongs to the P-Pant transferase superfamily. Gsp/Sfp/HetI/AcpT family.</text>
</comment>
<dbReference type="Pfam" id="PF22624">
    <property type="entry name" value="AASDHPPT_N"/>
    <property type="match status" value="1"/>
</dbReference>
<feature type="domain" description="4'-phosphopantetheinyl transferase" evidence="3">
    <location>
        <begin position="124"/>
        <end position="206"/>
    </location>
</feature>
<dbReference type="PANTHER" id="PTHR12215:SF10">
    <property type="entry name" value="L-AMINOADIPATE-SEMIALDEHYDE DEHYDROGENASE-PHOSPHOPANTETHEINYL TRANSFERASE"/>
    <property type="match status" value="1"/>
</dbReference>
<dbReference type="GO" id="GO:0008897">
    <property type="term" value="F:holo-[acyl-carrier-protein] synthase activity"/>
    <property type="evidence" value="ECO:0007669"/>
    <property type="project" value="InterPro"/>
</dbReference>
<evidence type="ECO:0000256" key="2">
    <source>
        <dbReference type="ARBA" id="ARBA00022679"/>
    </source>
</evidence>
<dbReference type="STRING" id="1177982.SAMN04489711_1099"/>
<keyword evidence="2 5" id="KW-0808">Transferase</keyword>
<dbReference type="GO" id="GO:0005829">
    <property type="term" value="C:cytosol"/>
    <property type="evidence" value="ECO:0007669"/>
    <property type="project" value="TreeGrafter"/>
</dbReference>
<dbReference type="InterPro" id="IPR037143">
    <property type="entry name" value="4-PPantetheinyl_Trfase_dom_sf"/>
</dbReference>
<evidence type="ECO:0000259" key="4">
    <source>
        <dbReference type="Pfam" id="PF22624"/>
    </source>
</evidence>
<dbReference type="InterPro" id="IPR055066">
    <property type="entry name" value="AASDHPPT_N"/>
</dbReference>
<dbReference type="Gene3D" id="3.90.470.20">
    <property type="entry name" value="4'-phosphopantetheinyl transferase domain"/>
    <property type="match status" value="1"/>
</dbReference>
<dbReference type="SUPFAM" id="SSF56214">
    <property type="entry name" value="4'-phosphopantetheinyl transferase"/>
    <property type="match status" value="2"/>
</dbReference>
<evidence type="ECO:0000313" key="5">
    <source>
        <dbReference type="EMBL" id="SFE98447.1"/>
    </source>
</evidence>
<protein>
    <submittedName>
        <fullName evidence="5">4'-phosphopantetheinyl transferase</fullName>
    </submittedName>
</protein>
<organism evidence="5 6">
    <name type="scientific">Paracidovorax wautersii</name>
    <dbReference type="NCBI Taxonomy" id="1177982"/>
    <lineage>
        <taxon>Bacteria</taxon>
        <taxon>Pseudomonadati</taxon>
        <taxon>Pseudomonadota</taxon>
        <taxon>Betaproteobacteria</taxon>
        <taxon>Burkholderiales</taxon>
        <taxon>Comamonadaceae</taxon>
        <taxon>Paracidovorax</taxon>
    </lineage>
</organism>
<dbReference type="Proteomes" id="UP000199119">
    <property type="component" value="Unassembled WGS sequence"/>
</dbReference>
<gene>
    <name evidence="5" type="ORF">SAMN04489711_1099</name>
</gene>
<dbReference type="PANTHER" id="PTHR12215">
    <property type="entry name" value="PHOSPHOPANTETHEINE TRANSFERASE"/>
    <property type="match status" value="1"/>
</dbReference>
<keyword evidence="6" id="KW-1185">Reference proteome</keyword>
<evidence type="ECO:0000259" key="3">
    <source>
        <dbReference type="Pfam" id="PF01648"/>
    </source>
</evidence>